<dbReference type="InterPro" id="IPR014031">
    <property type="entry name" value="Ketoacyl_synth_C"/>
</dbReference>
<dbReference type="Gene3D" id="3.40.47.10">
    <property type="match status" value="2"/>
</dbReference>
<dbReference type="InterPro" id="IPR020841">
    <property type="entry name" value="PKS_Beta-ketoAc_synthase_dom"/>
</dbReference>
<dbReference type="PANTHER" id="PTHR11712:SF336">
    <property type="entry name" value="3-OXOACYL-[ACYL-CARRIER-PROTEIN] SYNTHASE, MITOCHONDRIAL"/>
    <property type="match status" value="1"/>
</dbReference>
<evidence type="ECO:0000313" key="6">
    <source>
        <dbReference type="EMBL" id="RJG50440.1"/>
    </source>
</evidence>
<reference evidence="6 7" key="2">
    <citation type="submission" date="2019-01" db="EMBL/GenBank/DDBJ databases">
        <title>Motilimonas pumilus sp. nov., isolated from the gut of sea cucumber (Apostichopus japonicus).</title>
        <authorList>
            <person name="Wang F.-Q."/>
            <person name="Ren L.-H."/>
            <person name="Lin Y.-W."/>
            <person name="Sun G.-H."/>
            <person name="Du Z.-J."/>
            <person name="Zhao J.-X."/>
            <person name="Liu X.-J."/>
            <person name="Liu L.-J."/>
        </authorList>
    </citation>
    <scope>NUCLEOTIDE SEQUENCE [LARGE SCALE GENOMIC DNA]</scope>
    <source>
        <strain evidence="6 7">PLHSC7-2</strain>
    </source>
</reference>
<dbReference type="SUPFAM" id="SSF53901">
    <property type="entry name" value="Thiolase-like"/>
    <property type="match status" value="2"/>
</dbReference>
<dbReference type="Pfam" id="PF00109">
    <property type="entry name" value="ketoacyl-synt"/>
    <property type="match status" value="1"/>
</dbReference>
<evidence type="ECO:0000259" key="5">
    <source>
        <dbReference type="PROSITE" id="PS52004"/>
    </source>
</evidence>
<dbReference type="RefSeq" id="WP_119909242.1">
    <property type="nucleotide sequence ID" value="NZ_QZCH01000002.1"/>
</dbReference>
<organism evidence="6 7">
    <name type="scientific">Motilimonas pumila</name>
    <dbReference type="NCBI Taxonomy" id="2303987"/>
    <lineage>
        <taxon>Bacteria</taxon>
        <taxon>Pseudomonadati</taxon>
        <taxon>Pseudomonadota</taxon>
        <taxon>Gammaproteobacteria</taxon>
        <taxon>Alteromonadales</taxon>
        <taxon>Alteromonadales genera incertae sedis</taxon>
        <taxon>Motilimonas</taxon>
    </lineage>
</organism>
<dbReference type="CDD" id="cd00834">
    <property type="entry name" value="KAS_I_II"/>
    <property type="match status" value="1"/>
</dbReference>
<accession>A0A418YIH9</accession>
<dbReference type="Pfam" id="PF02801">
    <property type="entry name" value="Ketoacyl-synt_C"/>
    <property type="match status" value="1"/>
</dbReference>
<dbReference type="UniPathway" id="UPA00094"/>
<comment type="caution">
    <text evidence="6">The sequence shown here is derived from an EMBL/GenBank/DDBJ whole genome shotgun (WGS) entry which is preliminary data.</text>
</comment>
<dbReference type="EMBL" id="QZCH01000002">
    <property type="protein sequence ID" value="RJG50440.1"/>
    <property type="molecule type" value="Genomic_DNA"/>
</dbReference>
<evidence type="ECO:0000256" key="3">
    <source>
        <dbReference type="ARBA" id="ARBA00022679"/>
    </source>
</evidence>
<dbReference type="Proteomes" id="UP000283255">
    <property type="component" value="Unassembled WGS sequence"/>
</dbReference>
<protein>
    <submittedName>
        <fullName evidence="6">Beta-ketoacyl-[acyl-carrier-protein] synthase family protein</fullName>
    </submittedName>
</protein>
<dbReference type="GO" id="GO:0006633">
    <property type="term" value="P:fatty acid biosynthetic process"/>
    <property type="evidence" value="ECO:0007669"/>
    <property type="project" value="UniProtKB-UniPathway"/>
</dbReference>
<reference evidence="6 7" key="1">
    <citation type="submission" date="2018-09" db="EMBL/GenBank/DDBJ databases">
        <authorList>
            <person name="Wang F."/>
        </authorList>
    </citation>
    <scope>NUCLEOTIDE SEQUENCE [LARGE SCALE GENOMIC DNA]</scope>
    <source>
        <strain evidence="6 7">PLHSC7-2</strain>
    </source>
</reference>
<comment type="similarity">
    <text evidence="2 4">Belongs to the thiolase-like superfamily. Beta-ketoacyl-ACP synthases family.</text>
</comment>
<dbReference type="AlphaFoldDB" id="A0A418YIH9"/>
<comment type="pathway">
    <text evidence="1">Lipid metabolism; fatty acid biosynthesis.</text>
</comment>
<name>A0A418YIH9_9GAMM</name>
<keyword evidence="3 4" id="KW-0808">Transferase</keyword>
<dbReference type="InterPro" id="IPR014030">
    <property type="entry name" value="Ketoacyl_synth_N"/>
</dbReference>
<evidence type="ECO:0000313" key="7">
    <source>
        <dbReference type="Proteomes" id="UP000283255"/>
    </source>
</evidence>
<gene>
    <name evidence="6" type="ORF">D1Z90_02880</name>
</gene>
<evidence type="ECO:0000256" key="4">
    <source>
        <dbReference type="RuleBase" id="RU003694"/>
    </source>
</evidence>
<keyword evidence="7" id="KW-1185">Reference proteome</keyword>
<evidence type="ECO:0000256" key="1">
    <source>
        <dbReference type="ARBA" id="ARBA00005194"/>
    </source>
</evidence>
<dbReference type="PROSITE" id="PS00606">
    <property type="entry name" value="KS3_1"/>
    <property type="match status" value="1"/>
</dbReference>
<evidence type="ECO:0000256" key="2">
    <source>
        <dbReference type="ARBA" id="ARBA00008467"/>
    </source>
</evidence>
<feature type="domain" description="Ketosynthase family 3 (KS3)" evidence="5">
    <location>
        <begin position="1"/>
        <end position="402"/>
    </location>
</feature>
<sequence>MIAVTGLGICSALGNDTETVWSRMLAGQTGIQTLPPSHSLAGHGVHLLAQCTRPSLQADFGEQVPALKKQLRHMHRISQMLCYAAFTALQDAHLAHMKLANNPRVALLVGASSHLCEDVTAQALTERNPNWFLQTYANIHLAHLAILTGISGPSSCIVNACTSGSQAIGLGYKMLQHNEADTVIVAGCDSRISPAFLSGFSRLNMHSPGHTLAQGIQPFAEHRNGFVLGEGAGVMVLERESHAHQRQAKVHAKIVGYGNTTDAHRLTDPSAHGKQSAMSMALTDAQLTATDIQYVNAHGTGTKLNDRTECQAIAQLLPHRPKVNSSKSLLGHTLAASGVLESIVCVQSLKQQRLHPNLNLQPAAQDCPVNLVGNIAETHAMEYCLNNSSAIGGSNTSLIFQRAATTACEP</sequence>
<dbReference type="SMART" id="SM00825">
    <property type="entry name" value="PKS_KS"/>
    <property type="match status" value="1"/>
</dbReference>
<dbReference type="GO" id="GO:0004315">
    <property type="term" value="F:3-oxoacyl-[acyl-carrier-protein] synthase activity"/>
    <property type="evidence" value="ECO:0007669"/>
    <property type="project" value="InterPro"/>
</dbReference>
<proteinExistence type="inferred from homology"/>
<dbReference type="InterPro" id="IPR000794">
    <property type="entry name" value="Beta-ketoacyl_synthase"/>
</dbReference>
<dbReference type="InterPro" id="IPR018201">
    <property type="entry name" value="Ketoacyl_synth_AS"/>
</dbReference>
<dbReference type="PANTHER" id="PTHR11712">
    <property type="entry name" value="POLYKETIDE SYNTHASE-RELATED"/>
    <property type="match status" value="1"/>
</dbReference>
<dbReference type="PROSITE" id="PS52004">
    <property type="entry name" value="KS3_2"/>
    <property type="match status" value="1"/>
</dbReference>
<dbReference type="InterPro" id="IPR016039">
    <property type="entry name" value="Thiolase-like"/>
</dbReference>
<dbReference type="OrthoDB" id="9808669at2"/>